<dbReference type="EMBL" id="NCXI01000047">
    <property type="protein sequence ID" value="PAK83071.1"/>
    <property type="molecule type" value="Genomic_DNA"/>
</dbReference>
<comment type="caution">
    <text evidence="6">The sequence shown here is derived from an EMBL/GenBank/DDBJ whole genome shotgun (WGS) entry which is preliminary data.</text>
</comment>
<dbReference type="PANTHER" id="PTHR35790:SF4">
    <property type="entry name" value="HTH-TYPE TRANSCRIPTIONAL REGULATOR PCHR"/>
    <property type="match status" value="1"/>
</dbReference>
<dbReference type="SUPFAM" id="SSF46785">
    <property type="entry name" value="Winged helix' DNA-binding domain"/>
    <property type="match status" value="1"/>
</dbReference>
<keyword evidence="10" id="KW-1185">Reference proteome</keyword>
<evidence type="ECO:0000313" key="5">
    <source>
        <dbReference type="EMBL" id="GAW71922.1"/>
    </source>
</evidence>
<feature type="domain" description="HTH marR-type" evidence="4">
    <location>
        <begin position="19"/>
        <end position="152"/>
    </location>
</feature>
<dbReference type="EMBL" id="PUFL01000073">
    <property type="protein sequence ID" value="TDG89939.1"/>
    <property type="molecule type" value="Genomic_DNA"/>
</dbReference>
<accession>A0A269YCZ2</accession>
<protein>
    <submittedName>
        <fullName evidence="6">MarR family transcriptional regulator</fullName>
    </submittedName>
</protein>
<evidence type="ECO:0000256" key="2">
    <source>
        <dbReference type="ARBA" id="ARBA00023125"/>
    </source>
</evidence>
<dbReference type="GO" id="GO:0003700">
    <property type="term" value="F:DNA-binding transcription factor activity"/>
    <property type="evidence" value="ECO:0007669"/>
    <property type="project" value="InterPro"/>
</dbReference>
<dbReference type="Proteomes" id="UP000294668">
    <property type="component" value="Unassembled WGS sequence"/>
</dbReference>
<gene>
    <name evidence="5" type="primary">marR_3</name>
    <name evidence="6" type="ORF">B8W98_07235</name>
    <name evidence="7" type="ORF">C5L28_001261</name>
    <name evidence="5" type="ORF">LPKJCM_01027</name>
</gene>
<organism evidence="6 9">
    <name type="scientific">Lentilactobacillus parakefiri</name>
    <dbReference type="NCBI Taxonomy" id="152332"/>
    <lineage>
        <taxon>Bacteria</taxon>
        <taxon>Bacillati</taxon>
        <taxon>Bacillota</taxon>
        <taxon>Bacilli</taxon>
        <taxon>Lactobacillales</taxon>
        <taxon>Lactobacillaceae</taxon>
        <taxon>Lentilactobacillus</taxon>
    </lineage>
</organism>
<dbReference type="GO" id="GO:0003677">
    <property type="term" value="F:DNA binding"/>
    <property type="evidence" value="ECO:0007669"/>
    <property type="project" value="UniProtKB-KW"/>
</dbReference>
<reference evidence="7" key="4">
    <citation type="submission" date="2019-02" db="EMBL/GenBank/DDBJ databases">
        <authorList>
            <person name="Buron G."/>
            <person name="Chaylann A."/>
            <person name="Dolejs I."/>
            <person name="Forster J."/>
            <person name="Miks M.H."/>
        </authorList>
    </citation>
    <scope>NUCLEOTIDE SEQUENCE</scope>
    <source>
        <strain evidence="7">DSM 10551</strain>
    </source>
</reference>
<evidence type="ECO:0000313" key="7">
    <source>
        <dbReference type="EMBL" id="TDG89939.1"/>
    </source>
</evidence>
<evidence type="ECO:0000313" key="6">
    <source>
        <dbReference type="EMBL" id="PAK83071.1"/>
    </source>
</evidence>
<dbReference type="InterPro" id="IPR036388">
    <property type="entry name" value="WH-like_DNA-bd_sf"/>
</dbReference>
<evidence type="ECO:0000256" key="3">
    <source>
        <dbReference type="ARBA" id="ARBA00023163"/>
    </source>
</evidence>
<evidence type="ECO:0000313" key="10">
    <source>
        <dbReference type="Proteomes" id="UP000294668"/>
    </source>
</evidence>
<dbReference type="Proteomes" id="UP000214739">
    <property type="component" value="Unassembled WGS sequence"/>
</dbReference>
<dbReference type="Pfam" id="PF12802">
    <property type="entry name" value="MarR_2"/>
    <property type="match status" value="1"/>
</dbReference>
<proteinExistence type="predicted"/>
<name>A0A269YCZ2_9LACO</name>
<evidence type="ECO:0000313" key="8">
    <source>
        <dbReference type="Proteomes" id="UP000214739"/>
    </source>
</evidence>
<dbReference type="InterPro" id="IPR052067">
    <property type="entry name" value="Metal_resp_HTH_trans_reg"/>
</dbReference>
<sequence>MKKKNAIEQIKEQLEVFRSHDVDDDILTAIKAHAQLDPKLIAGLTINDLHILRAVGHSDGVKISAIVDQVPLTQGAVSKAVNKLTTKGLVHKFHQAGNRKDNFVALTAVGSVINQIHTDYHHREEALLQELAANYSKNDLETIAAFVSKLNQIRKNNYL</sequence>
<dbReference type="EMBL" id="BDGB01000046">
    <property type="protein sequence ID" value="GAW71922.1"/>
    <property type="molecule type" value="Genomic_DNA"/>
</dbReference>
<evidence type="ECO:0000259" key="4">
    <source>
        <dbReference type="PROSITE" id="PS50995"/>
    </source>
</evidence>
<dbReference type="Gene3D" id="1.10.10.10">
    <property type="entry name" value="Winged helix-like DNA-binding domain superfamily/Winged helix DNA-binding domain"/>
    <property type="match status" value="1"/>
</dbReference>
<dbReference type="RefSeq" id="WP_057962943.1">
    <property type="nucleotide sequence ID" value="NZ_BAAAXO010000017.1"/>
</dbReference>
<keyword evidence="1" id="KW-0805">Transcription regulation</keyword>
<dbReference type="AlphaFoldDB" id="A0A269YCZ2"/>
<reference evidence="7 10" key="3">
    <citation type="journal article" date="2019" name="Appl. Microbiol. Biotechnol.">
        <title>Uncovering carbohydrate metabolism through a genotype-phenotype association study of 56 lactic acid bacteria genomes.</title>
        <authorList>
            <person name="Buron-Moles G."/>
            <person name="Chailyan A."/>
            <person name="Dolejs I."/>
            <person name="Forster J."/>
            <person name="Miks M.H."/>
        </authorList>
    </citation>
    <scope>NUCLEOTIDE SEQUENCE [LARGE SCALE GENOMIC DNA]</scope>
    <source>
        <strain evidence="7 10">DSM 10551</strain>
    </source>
</reference>
<dbReference type="Proteomes" id="UP000216802">
    <property type="component" value="Unassembled WGS sequence"/>
</dbReference>
<dbReference type="InterPro" id="IPR000835">
    <property type="entry name" value="HTH_MarR-typ"/>
</dbReference>
<evidence type="ECO:0000313" key="9">
    <source>
        <dbReference type="Proteomes" id="UP000216802"/>
    </source>
</evidence>
<reference evidence="6 9" key="2">
    <citation type="submission" date="2017-04" db="EMBL/GenBank/DDBJ databases">
        <title>Kefir bacterial isolates.</title>
        <authorList>
            <person name="Kim Y."/>
            <person name="Blasche S."/>
            <person name="Patil K.R."/>
        </authorList>
    </citation>
    <scope>NUCLEOTIDE SEQUENCE [LARGE SCALE GENOMIC DNA]</scope>
    <source>
        <strain evidence="6 9">OG2</strain>
    </source>
</reference>
<evidence type="ECO:0000256" key="1">
    <source>
        <dbReference type="ARBA" id="ARBA00023015"/>
    </source>
</evidence>
<dbReference type="InterPro" id="IPR036390">
    <property type="entry name" value="WH_DNA-bd_sf"/>
</dbReference>
<dbReference type="PANTHER" id="PTHR35790">
    <property type="entry name" value="HTH-TYPE TRANSCRIPTIONAL REGULATOR PCHR"/>
    <property type="match status" value="1"/>
</dbReference>
<keyword evidence="3" id="KW-0804">Transcription</keyword>
<keyword evidence="2" id="KW-0238">DNA-binding</keyword>
<dbReference type="OrthoDB" id="2323884at2"/>
<dbReference type="PROSITE" id="PS50995">
    <property type="entry name" value="HTH_MARR_2"/>
    <property type="match status" value="1"/>
</dbReference>
<dbReference type="SMART" id="SM00347">
    <property type="entry name" value="HTH_MARR"/>
    <property type="match status" value="1"/>
</dbReference>
<reference evidence="5 8" key="1">
    <citation type="journal article" date="2017" name="Biosci Microbiota Food Health">
        <title>Genomic characterization reconfirms the taxonomic status of Lactobacillus parakefiri.</title>
        <authorList>
            <person name="Tanizawa Y."/>
            <person name="Kobayashi H."/>
            <person name="Kaminuma E."/>
            <person name="Sakamoto M."/>
            <person name="Ohkuma M."/>
            <person name="Nakamura Y."/>
            <person name="Arita M."/>
            <person name="Tohno M."/>
        </authorList>
    </citation>
    <scope>NUCLEOTIDE SEQUENCE [LARGE SCALE GENOMIC DNA]</scope>
    <source>
        <strain evidence="5 8">JCM 8573</strain>
    </source>
</reference>